<evidence type="ECO:0000256" key="11">
    <source>
        <dbReference type="ARBA" id="ARBA00022989"/>
    </source>
</evidence>
<feature type="compositionally biased region" description="Acidic residues" evidence="18">
    <location>
        <begin position="439"/>
        <end position="450"/>
    </location>
</feature>
<evidence type="ECO:0000256" key="2">
    <source>
        <dbReference type="ARBA" id="ARBA00004358"/>
    </source>
</evidence>
<feature type="compositionally biased region" description="Low complexity" evidence="18">
    <location>
        <begin position="343"/>
        <end position="355"/>
    </location>
</feature>
<evidence type="ECO:0000256" key="20">
    <source>
        <dbReference type="SAM" id="SignalP"/>
    </source>
</evidence>
<evidence type="ECO:0000256" key="14">
    <source>
        <dbReference type="ARBA" id="ARBA00023128"/>
    </source>
</evidence>
<evidence type="ECO:0000256" key="12">
    <source>
        <dbReference type="ARBA" id="ARBA00023006"/>
    </source>
</evidence>
<dbReference type="SUPFAM" id="SSF50911">
    <property type="entry name" value="Mannose 6-phosphate receptor domain"/>
    <property type="match status" value="1"/>
</dbReference>
<feature type="compositionally biased region" description="Gly residues" evidence="18">
    <location>
        <begin position="296"/>
        <end position="305"/>
    </location>
</feature>
<feature type="chain" id="PRO_5046262267" description="Autophagy-related protein 27" evidence="20">
    <location>
        <begin position="20"/>
        <end position="503"/>
    </location>
</feature>
<evidence type="ECO:0000259" key="21">
    <source>
        <dbReference type="PROSITE" id="PS51914"/>
    </source>
</evidence>
<dbReference type="Pfam" id="PF09451">
    <property type="entry name" value="ATG27"/>
    <property type="match status" value="1"/>
</dbReference>
<dbReference type="PANTHER" id="PTHR15071:SF0">
    <property type="entry name" value="MANNOSE 6-PHOSPHATE RECEPTOR-LIKE PROTEIN 1"/>
    <property type="match status" value="1"/>
</dbReference>
<evidence type="ECO:0000256" key="6">
    <source>
        <dbReference type="ARBA" id="ARBA00013776"/>
    </source>
</evidence>
<dbReference type="Proteomes" id="UP001498398">
    <property type="component" value="Unassembled WGS sequence"/>
</dbReference>
<keyword evidence="15 19" id="KW-0472">Membrane</keyword>
<feature type="compositionally biased region" description="Polar residues" evidence="18">
    <location>
        <begin position="367"/>
        <end position="377"/>
    </location>
</feature>
<sequence>MKTRLFLLISLCLSVFSLAATLEEKPCTVHDENGKFYDLSRLSASKGYEFTSPSGNKMFINVCKPVESELWVLNDKDTASVIRKAHGDFSIGKANTTLVKKPNSVQLFMGEGSPCVDEEGKEQSYRASTVVSFICDTKVFEAGKPEVVAQQPQGDEEACLWNMEWKTHYACPTGERGGPWGFFTILVVFFLILLALYTTLGTLYNRYVLHLRGFDQVPQFSLEGIRYHTLEVWDFARDFIREEGVSGVLEKIKEGVLGLVGFLAGLVSRSGGGAYSGGYSRVPAGPDGLGARTEAGLGGGSGPGGFRRPNPPKHTPSRGGQSAPNSFSHQAGVDVGSGGGERGTPAPAAASQGGQAARGGIGGVETNPVSHFSQTQVQGQGQGQEQGPPPPPRQEPGQGQDFDLGRELGPIGGARSGAQSANTVKPGTEGSREERTFLIDDEEEEEEDIAIQDNTTAPTPSVTASVQSQDQNTHSSSSGNTDDAARVRGRDLSTEDREGTIRL</sequence>
<feature type="signal peptide" evidence="20">
    <location>
        <begin position="1"/>
        <end position="19"/>
    </location>
</feature>
<keyword evidence="8 19" id="KW-0812">Transmembrane</keyword>
<keyword evidence="11 19" id="KW-1133">Transmembrane helix</keyword>
<keyword evidence="10" id="KW-0653">Protein transport</keyword>
<evidence type="ECO:0000256" key="7">
    <source>
        <dbReference type="ARBA" id="ARBA00022448"/>
    </source>
</evidence>
<dbReference type="InterPro" id="IPR009011">
    <property type="entry name" value="Man6P_isomerase_rcpt-bd_dom_sf"/>
</dbReference>
<keyword evidence="7" id="KW-0813">Transport</keyword>
<evidence type="ECO:0000256" key="16">
    <source>
        <dbReference type="ARBA" id="ARBA00023157"/>
    </source>
</evidence>
<evidence type="ECO:0000256" key="10">
    <source>
        <dbReference type="ARBA" id="ARBA00022927"/>
    </source>
</evidence>
<evidence type="ECO:0000256" key="19">
    <source>
        <dbReference type="SAM" id="Phobius"/>
    </source>
</evidence>
<reference evidence="22 23" key="1">
    <citation type="submission" date="2024-01" db="EMBL/GenBank/DDBJ databases">
        <title>A draft genome for the cacao thread blight pathogen Marasmiellus scandens.</title>
        <authorList>
            <person name="Baruah I.K."/>
            <person name="Leung J."/>
            <person name="Bukari Y."/>
            <person name="Amoako-Attah I."/>
            <person name="Meinhardt L.W."/>
            <person name="Bailey B.A."/>
            <person name="Cohen S.P."/>
        </authorList>
    </citation>
    <scope>NUCLEOTIDE SEQUENCE [LARGE SCALE GENOMIC DNA]</scope>
    <source>
        <strain evidence="22 23">GH-19</strain>
    </source>
</reference>
<feature type="transmembrane region" description="Helical" evidence="19">
    <location>
        <begin position="180"/>
        <end position="204"/>
    </location>
</feature>
<evidence type="ECO:0000256" key="3">
    <source>
        <dbReference type="ARBA" id="ARBA00004472"/>
    </source>
</evidence>
<name>A0ABR1J7H6_9AGAR</name>
<evidence type="ECO:0000256" key="17">
    <source>
        <dbReference type="ARBA" id="ARBA00023329"/>
    </source>
</evidence>
<keyword evidence="17" id="KW-0968">Cytoplasmic vesicle</keyword>
<dbReference type="PANTHER" id="PTHR15071">
    <property type="entry name" value="MANNOSE-6-PHOSPHATE RECEPTOR FAMILY MEMBER"/>
    <property type="match status" value="1"/>
</dbReference>
<feature type="compositionally biased region" description="Polar residues" evidence="18">
    <location>
        <begin position="318"/>
        <end position="329"/>
    </location>
</feature>
<evidence type="ECO:0000256" key="9">
    <source>
        <dbReference type="ARBA" id="ARBA00022729"/>
    </source>
</evidence>
<keyword evidence="13" id="KW-0333">Golgi apparatus</keyword>
<keyword evidence="12" id="KW-0072">Autophagy</keyword>
<keyword evidence="9 20" id="KW-0732">Signal</keyword>
<evidence type="ECO:0000256" key="8">
    <source>
        <dbReference type="ARBA" id="ARBA00022692"/>
    </source>
</evidence>
<feature type="region of interest" description="Disordered" evidence="18">
    <location>
        <begin position="286"/>
        <end position="503"/>
    </location>
</feature>
<accession>A0ABR1J7H6</accession>
<keyword evidence="14" id="KW-0496">Mitochondrion</keyword>
<evidence type="ECO:0000256" key="1">
    <source>
        <dbReference type="ARBA" id="ARBA00004304"/>
    </source>
</evidence>
<feature type="domain" description="MRH" evidence="21">
    <location>
        <begin position="25"/>
        <end position="173"/>
    </location>
</feature>
<comment type="subcellular location">
    <subcellularLocation>
        <location evidence="2">Cytoplasmic vesicle membrane</location>
        <topology evidence="2">Single-pass type I membrane protein</topology>
    </subcellularLocation>
    <subcellularLocation>
        <location evidence="4">Golgi apparatus membrane</location>
        <topology evidence="4">Single-pass type I membrane protein</topology>
    </subcellularLocation>
    <subcellularLocation>
        <location evidence="1">Mitochondrion membrane</location>
        <topology evidence="1">Single-pass membrane protein</topology>
    </subcellularLocation>
    <subcellularLocation>
        <location evidence="3">Preautophagosomal structure membrane</location>
        <topology evidence="3">Single-pass type I membrane protein</topology>
    </subcellularLocation>
</comment>
<evidence type="ECO:0000256" key="13">
    <source>
        <dbReference type="ARBA" id="ARBA00023034"/>
    </source>
</evidence>
<feature type="compositionally biased region" description="Basic and acidic residues" evidence="18">
    <location>
        <begin position="483"/>
        <end position="503"/>
    </location>
</feature>
<dbReference type="InterPro" id="IPR044865">
    <property type="entry name" value="MRH_dom"/>
</dbReference>
<keyword evidence="16" id="KW-1015">Disulfide bond</keyword>
<comment type="similarity">
    <text evidence="5">Belongs to the ATG27 family.</text>
</comment>
<dbReference type="SMART" id="SM01404">
    <property type="entry name" value="CIMR"/>
    <property type="match status" value="1"/>
</dbReference>
<dbReference type="Gene3D" id="2.70.130.10">
    <property type="entry name" value="Mannose-6-phosphate receptor binding domain"/>
    <property type="match status" value="1"/>
</dbReference>
<organism evidence="22 23">
    <name type="scientific">Marasmiellus scandens</name>
    <dbReference type="NCBI Taxonomy" id="2682957"/>
    <lineage>
        <taxon>Eukaryota</taxon>
        <taxon>Fungi</taxon>
        <taxon>Dikarya</taxon>
        <taxon>Basidiomycota</taxon>
        <taxon>Agaricomycotina</taxon>
        <taxon>Agaricomycetes</taxon>
        <taxon>Agaricomycetidae</taxon>
        <taxon>Agaricales</taxon>
        <taxon>Marasmiineae</taxon>
        <taxon>Omphalotaceae</taxon>
        <taxon>Marasmiellus</taxon>
    </lineage>
</organism>
<keyword evidence="23" id="KW-1185">Reference proteome</keyword>
<evidence type="ECO:0000256" key="15">
    <source>
        <dbReference type="ARBA" id="ARBA00023136"/>
    </source>
</evidence>
<evidence type="ECO:0000313" key="23">
    <source>
        <dbReference type="Proteomes" id="UP001498398"/>
    </source>
</evidence>
<dbReference type="EMBL" id="JBANRG010000027">
    <property type="protein sequence ID" value="KAK7453301.1"/>
    <property type="molecule type" value="Genomic_DNA"/>
</dbReference>
<protein>
    <recommendedName>
        <fullName evidence="6">Autophagy-related protein 27</fullName>
    </recommendedName>
</protein>
<dbReference type="PROSITE" id="PS51914">
    <property type="entry name" value="MRH"/>
    <property type="match status" value="1"/>
</dbReference>
<comment type="caution">
    <text evidence="22">The sequence shown here is derived from an EMBL/GenBank/DDBJ whole genome shotgun (WGS) entry which is preliminary data.</text>
</comment>
<dbReference type="InterPro" id="IPR018939">
    <property type="entry name" value="Autophagy-rel_prot_27"/>
</dbReference>
<evidence type="ECO:0000256" key="5">
    <source>
        <dbReference type="ARBA" id="ARBA00005363"/>
    </source>
</evidence>
<evidence type="ECO:0000313" key="22">
    <source>
        <dbReference type="EMBL" id="KAK7453301.1"/>
    </source>
</evidence>
<evidence type="ECO:0000256" key="18">
    <source>
        <dbReference type="SAM" id="MobiDB-lite"/>
    </source>
</evidence>
<feature type="compositionally biased region" description="Polar residues" evidence="18">
    <location>
        <begin position="452"/>
        <end position="481"/>
    </location>
</feature>
<gene>
    <name evidence="22" type="ORF">VKT23_011976</name>
</gene>
<evidence type="ECO:0000256" key="4">
    <source>
        <dbReference type="ARBA" id="ARBA00004614"/>
    </source>
</evidence>
<proteinExistence type="inferred from homology"/>